<feature type="region of interest" description="Disordered" evidence="2">
    <location>
        <begin position="1457"/>
        <end position="1507"/>
    </location>
</feature>
<feature type="region of interest" description="Disordered" evidence="2">
    <location>
        <begin position="534"/>
        <end position="556"/>
    </location>
</feature>
<evidence type="ECO:0000256" key="1">
    <source>
        <dbReference type="SAM" id="Coils"/>
    </source>
</evidence>
<feature type="compositionally biased region" description="Basic and acidic residues" evidence="2">
    <location>
        <begin position="837"/>
        <end position="847"/>
    </location>
</feature>
<feature type="coiled-coil region" evidence="1">
    <location>
        <begin position="1658"/>
        <end position="1685"/>
    </location>
</feature>
<feature type="compositionally biased region" description="Polar residues" evidence="2">
    <location>
        <begin position="1106"/>
        <end position="1115"/>
    </location>
</feature>
<feature type="compositionally biased region" description="Basic and acidic residues" evidence="2">
    <location>
        <begin position="2489"/>
        <end position="2503"/>
    </location>
</feature>
<feature type="region of interest" description="Disordered" evidence="2">
    <location>
        <begin position="1085"/>
        <end position="1155"/>
    </location>
</feature>
<evidence type="ECO:0000259" key="3">
    <source>
        <dbReference type="Pfam" id="PF22946"/>
    </source>
</evidence>
<gene>
    <name evidence="4" type="ORF">EZS28_001624</name>
</gene>
<dbReference type="Proteomes" id="UP000324800">
    <property type="component" value="Unassembled WGS sequence"/>
</dbReference>
<proteinExistence type="predicted"/>
<feature type="region of interest" description="Disordered" evidence="2">
    <location>
        <begin position="837"/>
        <end position="858"/>
    </location>
</feature>
<feature type="compositionally biased region" description="Polar residues" evidence="2">
    <location>
        <begin position="2108"/>
        <end position="2117"/>
    </location>
</feature>
<dbReference type="Pfam" id="PF22946">
    <property type="entry name" value="SPEF2_D5"/>
    <property type="match status" value="1"/>
</dbReference>
<dbReference type="SUPFAM" id="SSF52540">
    <property type="entry name" value="P-loop containing nucleoside triphosphate hydrolases"/>
    <property type="match status" value="1"/>
</dbReference>
<organism evidence="4 5">
    <name type="scientific">Streblomastix strix</name>
    <dbReference type="NCBI Taxonomy" id="222440"/>
    <lineage>
        <taxon>Eukaryota</taxon>
        <taxon>Metamonada</taxon>
        <taxon>Preaxostyla</taxon>
        <taxon>Oxymonadida</taxon>
        <taxon>Streblomastigidae</taxon>
        <taxon>Streblomastix</taxon>
    </lineage>
</organism>
<dbReference type="InterPro" id="IPR052634">
    <property type="entry name" value="Sperm_flagellar-bone_growth"/>
</dbReference>
<accession>A0A5J4X6N9</accession>
<protein>
    <recommendedName>
        <fullName evidence="3">CPC1/SPEF2 domain-containing protein</fullName>
    </recommendedName>
</protein>
<feature type="domain" description="CPC1/SPEF2" evidence="3">
    <location>
        <begin position="66"/>
        <end position="183"/>
    </location>
</feature>
<feature type="compositionally biased region" description="Polar residues" evidence="2">
    <location>
        <begin position="2507"/>
        <end position="2539"/>
    </location>
</feature>
<feature type="region of interest" description="Disordered" evidence="2">
    <location>
        <begin position="1693"/>
        <end position="1739"/>
    </location>
</feature>
<feature type="compositionally biased region" description="Polar residues" evidence="2">
    <location>
        <begin position="1704"/>
        <end position="1717"/>
    </location>
</feature>
<evidence type="ECO:0000313" key="5">
    <source>
        <dbReference type="Proteomes" id="UP000324800"/>
    </source>
</evidence>
<dbReference type="Gene3D" id="3.40.50.300">
    <property type="entry name" value="P-loop containing nucleotide triphosphate hydrolases"/>
    <property type="match status" value="1"/>
</dbReference>
<dbReference type="EMBL" id="SNRW01000174">
    <property type="protein sequence ID" value="KAA6402848.1"/>
    <property type="molecule type" value="Genomic_DNA"/>
</dbReference>
<feature type="compositionally biased region" description="Low complexity" evidence="2">
    <location>
        <begin position="1085"/>
        <end position="1102"/>
    </location>
</feature>
<name>A0A5J4X6N9_9EUKA</name>
<feature type="compositionally biased region" description="Basic and acidic residues" evidence="2">
    <location>
        <begin position="2118"/>
        <end position="2133"/>
    </location>
</feature>
<feature type="compositionally biased region" description="Polar residues" evidence="2">
    <location>
        <begin position="1486"/>
        <end position="1507"/>
    </location>
</feature>
<feature type="region of interest" description="Disordered" evidence="2">
    <location>
        <begin position="2464"/>
        <end position="2540"/>
    </location>
</feature>
<feature type="compositionally biased region" description="Basic and acidic residues" evidence="2">
    <location>
        <begin position="2096"/>
        <end position="2106"/>
    </location>
</feature>
<feature type="region of interest" description="Disordered" evidence="2">
    <location>
        <begin position="2093"/>
        <end position="2151"/>
    </location>
</feature>
<evidence type="ECO:0000313" key="4">
    <source>
        <dbReference type="EMBL" id="KAA6402848.1"/>
    </source>
</evidence>
<dbReference type="InterPro" id="IPR054517">
    <property type="entry name" value="SPEF2_D5"/>
</dbReference>
<dbReference type="PANTHER" id="PTHR14919:SF0">
    <property type="entry name" value="SPERM FLAGELLAR PROTEIN 2"/>
    <property type="match status" value="1"/>
</dbReference>
<evidence type="ECO:0000256" key="2">
    <source>
        <dbReference type="SAM" id="MobiDB-lite"/>
    </source>
</evidence>
<dbReference type="PANTHER" id="PTHR14919">
    <property type="entry name" value="KPL2-RELATED"/>
    <property type="match status" value="1"/>
</dbReference>
<keyword evidence="1" id="KW-0175">Coiled coil</keyword>
<reference evidence="4 5" key="1">
    <citation type="submission" date="2019-03" db="EMBL/GenBank/DDBJ databases">
        <title>Single cell metagenomics reveals metabolic interactions within the superorganism composed of flagellate Streblomastix strix and complex community of Bacteroidetes bacteria on its surface.</title>
        <authorList>
            <person name="Treitli S.C."/>
            <person name="Kolisko M."/>
            <person name="Husnik F."/>
            <person name="Keeling P."/>
            <person name="Hampl V."/>
        </authorList>
    </citation>
    <scope>NUCLEOTIDE SEQUENCE [LARGE SCALE GENOMIC DNA]</scope>
    <source>
        <strain evidence="4">ST1C</strain>
    </source>
</reference>
<feature type="coiled-coil region" evidence="1">
    <location>
        <begin position="82"/>
        <end position="112"/>
    </location>
</feature>
<sequence length="3058" mass="348316">MIDAARSDALEFGEAFTRLIKQKNQLNSEKRTKNSIRRRGIVAREAAETQFQNASILSDFASSHTMRESRVERVITDRLIAVREEKDRVRENRMAREELIEQQKVRERENNNNLIIAMEQKIVTEQKSTEEEVKEKSVREKEEMLKKTKALGQQLCQEIVSDIVSQTMKQLIQFKTRGNKYIPIEKGATVSEVEGIDGLTLAALKEFKTNHGEWRIEQMIPNYIVHQDPQSGQIESTRYSAERSLKIIENRQTPKEQTDYQTSVYPKRIARILAHIEYESGPRLFLETKAKTQQTQLNGQSMRSPMSLPLFLCVLGPPRTGKTLLAKSLAQSLSLSVITLEKSLQKALDESEIGENNNKDNQKSRLCLLGDKLKKDLQYGKELSDDLCVAIVAECIMIETSACIQHLSDLDESDRRAKNAPPQQFVRWSNHESNSQINQGQQQQLLQLIQPNVNQDQNIQLSKQNSQSSSIVSNQEQLSLEQLLQKVKELTIAPDAPFSLRDRVRNRYDEPEHYSYLFQTYLSHLVKKDIEVKETNDNQQKQGKKQTSEIKKKPSQVDGFISERGDVLYEFDPHSQRLDHKSHQARGQSDNNLLFFHSDNDLDNLADQNIFDYQEVHYGGIILDGFPKSLIQMVKLEQALLLDDEIHPLLKQIEKNEVKNQDELKNGKESKFVELIEQEKREPSVSIISIAQQLQNENFKFNPNPRKFTTVVHSGMRPVDESNSYVEEQNVEDESLLSNVMKREEEIQLKAYPIRRGCQSSPLELFSDLIPQAGWNEDMMAYQPLSCFDAVFFLEDEKNNCIARASEDGYQGIYKDKGIINPMRNIHSFWECEAGKDKRDAQPDRLPKPQVGDPASGDFQLQNLIKKGHHGLVIRQQQRGRKGTMDQNPLSNSMQGSISMSVLGLQVGGNRQSLVNLTSFMSSFGPRQNPPGVQIPLSNQPKPFYGGLGITMFPNSHILTPQDLALLHKKYEEYVKEVPKFESWLNLTGKKESIPLSLFKNGTEVKLHTIKICLSSIKGKIDLLQQYQPLIFKLVPLPEPVEAELNKEEVNQLDRELDIKYAPPKPPTPVEGYEGTLKPSMINQLKAKQGQPKQAASAPKQATGAPKSQTQTQPKGKTGAKNIKGAKEEELPGPGQEGYIDPNEDEETRLKREAEQQAREAARLAERNQKIAVMKQKLTENRERLRLQTLILQLTRSKEIHSKAALIAKLRNMGGIKLLRTLPRIGEVIAQQLMKEFNIIETQFDDAFQNCTNVVIEIHGILYKFIASQIKNAKFDLQKRDVRMDSIITELQESLASTCAFPMALRCHDETKAEMHLRITESIRALLRAAQRQRDRGHNRAQRLMKFAEEKFNPLISSMLSRLIASITKQELARVAAICRLCYDYCNVLRGLPVDTRNSIVIQYPQNFVQEKEKEKVGKKDKIIDDDSAIKSGPFKFDVGEGIGIFEMSTQNEYLQKHEKSCLPPSMNSDDNKDVGKDGKRGGKKLTTQPIQGNANIQTPAPGQQAAGNTQLKAQEKAALAAAAALEAQKEQDERDFELNFMRVPYLGFPFISFQNKEKIKEKGDKGEKDNEATTYINTALSAFFAPEIINPQLESAVEVAKPKKQYGQIQQEQTQEVVNEDYKPENAFLSQINLESVSVVISAITLLDAAERGIKEIREVREHEEKVNQAQKQAEEEAKKFAAEQALLGLDNIKQLKDDKRPTTSGSNQPSTTSTKKGAKEESNVVKGKGAQIKKEQKAIIEQQEAEETEPQPPPFEFPPLPRALSQLLKVPQQIEQLVNEASSPNLTSEFQSLTSKLPEQITQDLLKSGFFTIAQRDDLCLQVIESAKKRIQELVNHIQTIMISMRTSFTRIAESFNTWSADRFFRDLQSISTLRVLLGIAVEEETIIKHKLRMRGGRIFVDREEQVKESTEGQQDEDNSYSMFKDDIYSPEAESDNRPGFSNQYSQMLDLVHIENETDTQENFQATLIFPKHDKTATLLSHNIQQQQLQYALNSKNSSPQLQQKRRKADELIILAKNLNAYLHWIDPLRHRPYDPISQRAKEASAMWIRYKRKNLETYQRREETINTDNINLETTQSQALAYLQQEQQIQPKPKIDSIPEKPKNLSIQVQSRQSPENRENQNTRQSDRKPKGLYVMVSPKSPDPSQSLAVFPTISQFDKSLQRASPSSPQQQKNFSFFDQISDSSILIQPNPLRMPLGNAKLSPFHANILRNVFHTVSHQGNCFLRISHQGNCFLRSFPRLIIEAMKGISGIGQKGFPSPISDISFQIPPAWRGFCEYAVNKFGINGLMCSHQTKIPLEGERGLTELFERFNLNQENGKGDISANSPSDIPGITQQSLQSVIESRNRSNWVAFLIVLILPQIIPFEDMILYARLLASWTDHTGHMSRLRFASIPMPYEDEIWQVYRTKVQEDIAEQIMQNPQNAIPPEQRKNYTDAPEGNDLEWIEEQQRILEEREIYEQEENEEEKKINQETLGQNSPTLRKKKTEAQLEKEKEKEKIKNITIPPSTFKNLNSKDTLSMHSGMKDQNSPNTSQSLIDDENQRSTQIFEKLIRSIRQQLLTEVGKKKQCNFDYMNLTTEQKHQKSSTYSVSILRSRAKTLDTIAQLISQIKNETQPQSITNTNTSSLAALQSLFSSRRNSSFSMSKKPESSQSPNINLRKILPRLLIRRIPQTPIMMLKMLLFDFFAVPSQKLYSVNQNESVGPPQLSQSQYFPQSTDIYTQNMMNTGISQQSAGNKNMNQKQLLMLNKYGKGGKRGSYERTRMTHKEFTANLAKMQFGPPEEKLVVDPMKILAVMCTSKSEIEGTHKAFTVCATFHRLAKLREIRLQRRIHIDGIDSSVPLNQIRKNIALILQVVIQERIQRRAMDQNTPGIIGEIPEEMTPRVSSQYFISNPSSPRFDYGYGDQYMPEIQEQTMETGWNNKNQINISSPKDALRNMETQQQKAVELLSSMAGENPVKPLYLPVNVIAQIFCPTNSATDSGNTIPARRSTFAPSRENLVRTLLSIKNLPKEPVSSTELFRLGNETKLTLHDLEASPTGMLILKSLKHFGAFKYL</sequence>
<comment type="caution">
    <text evidence="4">The sequence shown here is derived from an EMBL/GenBank/DDBJ whole genome shotgun (WGS) entry which is preliminary data.</text>
</comment>
<dbReference type="InterPro" id="IPR027417">
    <property type="entry name" value="P-loop_NTPase"/>
</dbReference>
<feature type="compositionally biased region" description="Basic and acidic residues" evidence="2">
    <location>
        <begin position="1470"/>
        <end position="1481"/>
    </location>
</feature>